<dbReference type="AlphaFoldDB" id="A0A699K7R0"/>
<sequence length="212" mass="24326">VDNLDRLIDNLCTIWIGRLRLHDNVVRFQRESGAYSSQPKKGNEGFVKRSFAYVLKSGNHVPIMAHDSAPAIVLDDSCIMEKDFSCSLMRKVKDINVLSNLYLTFTNEGLPIKMLTRNTFDKIVSSWGELINVEDHVNVSLSYKKLCVKTRNNVIINDTIKIIVKGQVYWIRVKELEAWTPDLNNELDDDSSYDEESLYDEAVPINKGKKKR</sequence>
<organism evidence="1">
    <name type="scientific">Tanacetum cinerariifolium</name>
    <name type="common">Dalmatian daisy</name>
    <name type="synonym">Chrysanthemum cinerariifolium</name>
    <dbReference type="NCBI Taxonomy" id="118510"/>
    <lineage>
        <taxon>Eukaryota</taxon>
        <taxon>Viridiplantae</taxon>
        <taxon>Streptophyta</taxon>
        <taxon>Embryophyta</taxon>
        <taxon>Tracheophyta</taxon>
        <taxon>Spermatophyta</taxon>
        <taxon>Magnoliopsida</taxon>
        <taxon>eudicotyledons</taxon>
        <taxon>Gunneridae</taxon>
        <taxon>Pentapetalae</taxon>
        <taxon>asterids</taxon>
        <taxon>campanulids</taxon>
        <taxon>Asterales</taxon>
        <taxon>Asteraceae</taxon>
        <taxon>Asteroideae</taxon>
        <taxon>Anthemideae</taxon>
        <taxon>Anthemidinae</taxon>
        <taxon>Tanacetum</taxon>
    </lineage>
</organism>
<name>A0A699K7R0_TANCI</name>
<reference evidence="1" key="1">
    <citation type="journal article" date="2019" name="Sci. Rep.">
        <title>Draft genome of Tanacetum cinerariifolium, the natural source of mosquito coil.</title>
        <authorList>
            <person name="Yamashiro T."/>
            <person name="Shiraishi A."/>
            <person name="Satake H."/>
            <person name="Nakayama K."/>
        </authorList>
    </citation>
    <scope>NUCLEOTIDE SEQUENCE</scope>
</reference>
<protein>
    <submittedName>
        <fullName evidence="1">DIE2/ALG10 family</fullName>
    </submittedName>
</protein>
<dbReference type="EMBL" id="BKCJ010491066">
    <property type="protein sequence ID" value="GFA80377.1"/>
    <property type="molecule type" value="Genomic_DNA"/>
</dbReference>
<accession>A0A699K7R0</accession>
<evidence type="ECO:0000313" key="1">
    <source>
        <dbReference type="EMBL" id="GFA80377.1"/>
    </source>
</evidence>
<proteinExistence type="predicted"/>
<gene>
    <name evidence="1" type="ORF">Tci_652349</name>
</gene>
<comment type="caution">
    <text evidence="1">The sequence shown here is derived from an EMBL/GenBank/DDBJ whole genome shotgun (WGS) entry which is preliminary data.</text>
</comment>
<feature type="non-terminal residue" evidence="1">
    <location>
        <position position="1"/>
    </location>
</feature>